<keyword evidence="4 8" id="KW-0812">Transmembrane</keyword>
<evidence type="ECO:0000256" key="6">
    <source>
        <dbReference type="ARBA" id="ARBA00023136"/>
    </source>
</evidence>
<comment type="caution">
    <text evidence="11">The sequence shown here is derived from an EMBL/GenBank/DDBJ whole genome shotgun (WGS) entry which is preliminary data.</text>
</comment>
<accession>A0ABW3XX08</accession>
<dbReference type="InterPro" id="IPR037066">
    <property type="entry name" value="Plug_dom_sf"/>
</dbReference>
<dbReference type="SUPFAM" id="SSF56935">
    <property type="entry name" value="Porins"/>
    <property type="match status" value="1"/>
</dbReference>
<dbReference type="NCBIfam" id="TIGR04056">
    <property type="entry name" value="OMP_RagA_SusC"/>
    <property type="match status" value="1"/>
</dbReference>
<evidence type="ECO:0000313" key="12">
    <source>
        <dbReference type="Proteomes" id="UP001597201"/>
    </source>
</evidence>
<dbReference type="InterPro" id="IPR023996">
    <property type="entry name" value="TonB-dep_OMP_SusC/RagA"/>
</dbReference>
<evidence type="ECO:0000256" key="1">
    <source>
        <dbReference type="ARBA" id="ARBA00004571"/>
    </source>
</evidence>
<dbReference type="InterPro" id="IPR039426">
    <property type="entry name" value="TonB-dep_rcpt-like"/>
</dbReference>
<name>A0ABW3XX08_9FLAO</name>
<dbReference type="Pfam" id="PF07715">
    <property type="entry name" value="Plug"/>
    <property type="match status" value="1"/>
</dbReference>
<dbReference type="InterPro" id="IPR012910">
    <property type="entry name" value="Plug_dom"/>
</dbReference>
<dbReference type="EMBL" id="JBHTMY010000001">
    <property type="protein sequence ID" value="MFD1314106.1"/>
    <property type="molecule type" value="Genomic_DNA"/>
</dbReference>
<dbReference type="Proteomes" id="UP001597201">
    <property type="component" value="Unassembled WGS sequence"/>
</dbReference>
<dbReference type="InterPro" id="IPR023997">
    <property type="entry name" value="TonB-dep_OMP_SusC/RagA_CS"/>
</dbReference>
<keyword evidence="2 8" id="KW-0813">Transport</keyword>
<gene>
    <name evidence="11" type="ORF">ACFQ39_00635</name>
</gene>
<keyword evidence="6 8" id="KW-0472">Membrane</keyword>
<feature type="chain" id="PRO_5046440264" evidence="9">
    <location>
        <begin position="24"/>
        <end position="996"/>
    </location>
</feature>
<evidence type="ECO:0000256" key="2">
    <source>
        <dbReference type="ARBA" id="ARBA00022448"/>
    </source>
</evidence>
<keyword evidence="12" id="KW-1185">Reference proteome</keyword>
<organism evidence="11 12">
    <name type="scientific">Namhaeicola litoreus</name>
    <dbReference type="NCBI Taxonomy" id="1052145"/>
    <lineage>
        <taxon>Bacteria</taxon>
        <taxon>Pseudomonadati</taxon>
        <taxon>Bacteroidota</taxon>
        <taxon>Flavobacteriia</taxon>
        <taxon>Flavobacteriales</taxon>
        <taxon>Flavobacteriaceae</taxon>
        <taxon>Namhaeicola</taxon>
    </lineage>
</organism>
<dbReference type="PROSITE" id="PS52016">
    <property type="entry name" value="TONB_DEPENDENT_REC_3"/>
    <property type="match status" value="1"/>
</dbReference>
<feature type="domain" description="TonB-dependent receptor plug" evidence="10">
    <location>
        <begin position="115"/>
        <end position="242"/>
    </location>
</feature>
<protein>
    <submittedName>
        <fullName evidence="11">SusC/RagA family TonB-linked outer membrane protein</fullName>
    </submittedName>
</protein>
<comment type="similarity">
    <text evidence="8">Belongs to the TonB-dependent receptor family.</text>
</comment>
<proteinExistence type="inferred from homology"/>
<reference evidence="12" key="1">
    <citation type="journal article" date="2019" name="Int. J. Syst. Evol. Microbiol.">
        <title>The Global Catalogue of Microorganisms (GCM) 10K type strain sequencing project: providing services to taxonomists for standard genome sequencing and annotation.</title>
        <authorList>
            <consortium name="The Broad Institute Genomics Platform"/>
            <consortium name="The Broad Institute Genome Sequencing Center for Infectious Disease"/>
            <person name="Wu L."/>
            <person name="Ma J."/>
        </authorList>
    </citation>
    <scope>NUCLEOTIDE SEQUENCE [LARGE SCALE GENOMIC DNA]</scope>
    <source>
        <strain evidence="12">CCUG 61485</strain>
    </source>
</reference>
<evidence type="ECO:0000259" key="10">
    <source>
        <dbReference type="Pfam" id="PF07715"/>
    </source>
</evidence>
<dbReference type="SUPFAM" id="SSF49464">
    <property type="entry name" value="Carboxypeptidase regulatory domain-like"/>
    <property type="match status" value="1"/>
</dbReference>
<dbReference type="Pfam" id="PF13715">
    <property type="entry name" value="CarbopepD_reg_2"/>
    <property type="match status" value="1"/>
</dbReference>
<sequence>MRINLRKGFLLLITVLCSGAMFAQITVSGKVDSEEGPLPGVNVVVKGTSNGTATDFDGFYSLDNVAADAVLEFSFVGFSTQDVPVNGRTTIDINLLADAQTLDEVVVIGYGSVKKSDATGAIDAIGAKDITTVNAANPAEVLRGKVAGVQITQTSGEPGAGLNIRVRGNSSIRSGNDPLIVVDGVPLAGGDVSAAGGDVNGLGSAPPRNPLNFINQDDIESINVLKDASSTAIYGSRGANGVILITTKKGTLGKPQFDYSTSMGFQKVSNPIDMMSSQQYAEQASLNGSPSLDHGSRGYDYEDAIFRTANTISHDLSASFSGDDSRTRMSFGYRDQEGIVKETGMKKYTFSLNNSLKAFNEKFLLETNVLTSHITDEAQLITGGAGFIGNLLGSALYWNPTYPIFNDDGSYFVKGSDYLNPVQLLNSYDDNANTTRILASISPTVHITNKLDYKFVFGVDYSTSDRASQLAADFQLNDVSGGTTADGSPAGGLAFLFDVERFNKTFENILTYRNDFSENFSLNALLGYSFYSYEYKSNTASAKYFNVNQKNLVDNIEGGKNSDFRTSSLKNVQELQSFFARAEMAIFENLLVTASLRFDGSSKVGENETYGTFPAVGVAYKIFDNNDSPVNNLKIRGNWGIVGNQEFGVYSSRAYGRYNNGALSQSGNSNADLKWETTTNFGVGVDFRLFNNLSGSFDYYHRITEDLIFPQPGASNVPNNAGAATFVNLPGQLKNTGYEISLTWDVLRNEDWSLSLSGNAAFLDNKMEDFPLFIETGGINGQGLTGAYAQIIANKLPLYTYYLNEWRGFDANGNSIYAAADGSDTGLGGASKKVLKKSGLPDTNVGFSLNGNWRNLDFSAAFYGQFGGYIYNNTANALFFKGSFLGDRNVPLEYATTNQVQGDPNSPSTRYLESGDFFRFANLNIGYTINGDKLGNYVDRLRFQFSANNLFVITDYSGFDPEVDTNKAISGVNSAGMDYLAYPNSKGFTLGVSVGF</sequence>
<evidence type="ECO:0000256" key="8">
    <source>
        <dbReference type="PROSITE-ProRule" id="PRU01360"/>
    </source>
</evidence>
<evidence type="ECO:0000256" key="3">
    <source>
        <dbReference type="ARBA" id="ARBA00022452"/>
    </source>
</evidence>
<evidence type="ECO:0000256" key="4">
    <source>
        <dbReference type="ARBA" id="ARBA00022692"/>
    </source>
</evidence>
<keyword evidence="7 8" id="KW-0998">Cell outer membrane</keyword>
<dbReference type="Gene3D" id="2.60.40.1120">
    <property type="entry name" value="Carboxypeptidase-like, regulatory domain"/>
    <property type="match status" value="1"/>
</dbReference>
<dbReference type="RefSeq" id="WP_377175395.1">
    <property type="nucleotide sequence ID" value="NZ_JBHTMY010000001.1"/>
</dbReference>
<dbReference type="Gene3D" id="2.40.170.20">
    <property type="entry name" value="TonB-dependent receptor, beta-barrel domain"/>
    <property type="match status" value="1"/>
</dbReference>
<keyword evidence="5 9" id="KW-0732">Signal</keyword>
<keyword evidence="3 8" id="KW-1134">Transmembrane beta strand</keyword>
<dbReference type="PANTHER" id="PTHR30069">
    <property type="entry name" value="TONB-DEPENDENT OUTER MEMBRANE RECEPTOR"/>
    <property type="match status" value="1"/>
</dbReference>
<dbReference type="Gene3D" id="2.170.130.10">
    <property type="entry name" value="TonB-dependent receptor, plug domain"/>
    <property type="match status" value="1"/>
</dbReference>
<evidence type="ECO:0000256" key="5">
    <source>
        <dbReference type="ARBA" id="ARBA00022729"/>
    </source>
</evidence>
<dbReference type="InterPro" id="IPR008969">
    <property type="entry name" value="CarboxyPept-like_regulatory"/>
</dbReference>
<dbReference type="NCBIfam" id="TIGR04057">
    <property type="entry name" value="SusC_RagA_signa"/>
    <property type="match status" value="1"/>
</dbReference>
<evidence type="ECO:0000256" key="7">
    <source>
        <dbReference type="ARBA" id="ARBA00023237"/>
    </source>
</evidence>
<comment type="subcellular location">
    <subcellularLocation>
        <location evidence="1 8">Cell outer membrane</location>
        <topology evidence="1 8">Multi-pass membrane protein</topology>
    </subcellularLocation>
</comment>
<evidence type="ECO:0000256" key="9">
    <source>
        <dbReference type="SAM" id="SignalP"/>
    </source>
</evidence>
<dbReference type="InterPro" id="IPR036942">
    <property type="entry name" value="Beta-barrel_TonB_sf"/>
</dbReference>
<dbReference type="PANTHER" id="PTHR30069:SF29">
    <property type="entry name" value="HEMOGLOBIN AND HEMOGLOBIN-HAPTOGLOBIN-BINDING PROTEIN 1-RELATED"/>
    <property type="match status" value="1"/>
</dbReference>
<evidence type="ECO:0000313" key="11">
    <source>
        <dbReference type="EMBL" id="MFD1314106.1"/>
    </source>
</evidence>
<feature type="signal peptide" evidence="9">
    <location>
        <begin position="1"/>
        <end position="23"/>
    </location>
</feature>